<proteinExistence type="predicted"/>
<protein>
    <recommendedName>
        <fullName evidence="1">DUF6199 domain-containing protein</fullName>
    </recommendedName>
</protein>
<sequence length="63" mass="6994">MGLFLVLMGGLMVFKTQLLWELTEKWKSNDGTEPSDLYMLNTRVGGAIFTLVGSAVFLVDILL</sequence>
<organism evidence="2 3">
    <name type="scientific">Paenibacillus lutrae</name>
    <dbReference type="NCBI Taxonomy" id="2078573"/>
    <lineage>
        <taxon>Bacteria</taxon>
        <taxon>Bacillati</taxon>
        <taxon>Bacillota</taxon>
        <taxon>Bacilli</taxon>
        <taxon>Bacillales</taxon>
        <taxon>Paenibacillaceae</taxon>
        <taxon>Paenibacillus</taxon>
    </lineage>
</organism>
<dbReference type="AlphaFoldDB" id="A0A7X3FLJ4"/>
<keyword evidence="3" id="KW-1185">Reference proteome</keyword>
<name>A0A7X3FLJ4_9BACL</name>
<feature type="domain" description="DUF6199" evidence="1">
    <location>
        <begin position="1"/>
        <end position="59"/>
    </location>
</feature>
<dbReference type="EMBL" id="RHLK01000014">
    <property type="protein sequence ID" value="MVP01699.1"/>
    <property type="molecule type" value="Genomic_DNA"/>
</dbReference>
<comment type="caution">
    <text evidence="2">The sequence shown here is derived from an EMBL/GenBank/DDBJ whole genome shotgun (WGS) entry which is preliminary data.</text>
</comment>
<dbReference type="Proteomes" id="UP000490800">
    <property type="component" value="Unassembled WGS sequence"/>
</dbReference>
<dbReference type="InterPro" id="IPR045679">
    <property type="entry name" value="DUF6199"/>
</dbReference>
<reference evidence="2 3" key="1">
    <citation type="journal article" date="2019" name="Microorganisms">
        <title>Paenibacillus lutrae sp. nov., A Chitinolytic Species Isolated from A River Otter in Castril Natural Park, Granada, Spain.</title>
        <authorList>
            <person name="Rodriguez M."/>
            <person name="Reina J.C."/>
            <person name="Bejar V."/>
            <person name="Llamas I."/>
        </authorList>
    </citation>
    <scope>NUCLEOTIDE SEQUENCE [LARGE SCALE GENOMIC DNA]</scope>
    <source>
        <strain evidence="2 3">N10</strain>
    </source>
</reference>
<evidence type="ECO:0000313" key="3">
    <source>
        <dbReference type="Proteomes" id="UP000490800"/>
    </source>
</evidence>
<gene>
    <name evidence="2" type="ORF">EDM21_19580</name>
</gene>
<dbReference type="Pfam" id="PF19701">
    <property type="entry name" value="DUF6199"/>
    <property type="match status" value="1"/>
</dbReference>
<evidence type="ECO:0000259" key="1">
    <source>
        <dbReference type="Pfam" id="PF19701"/>
    </source>
</evidence>
<evidence type="ECO:0000313" key="2">
    <source>
        <dbReference type="EMBL" id="MVP01699.1"/>
    </source>
</evidence>
<dbReference type="OrthoDB" id="1956087at2"/>
<accession>A0A7X3FLJ4</accession>